<dbReference type="GO" id="GO:0006355">
    <property type="term" value="P:regulation of DNA-templated transcription"/>
    <property type="evidence" value="ECO:0007669"/>
    <property type="project" value="InterPro"/>
</dbReference>
<dbReference type="AlphaFoldDB" id="E1YLR0"/>
<sequence length="464" mass="52319">MPSHGYTTPLNCGGSLMSKARLLIVDDELIMRESLAGWLLRDGHEVETAASGEEALDKIKETRFDILFVDIKMEGISGLEVLETVKGSDPDVAIVMITAYGSIQTAIEAIKKGAYDYLLKPFDPHELGVLIEKILENQAQARENLYLREQFKETTRFESLIGQSMAMQEVFELIQNVAPLNTTVLITGETGTGKGLAAKAIHTHSPRCQGPFVVVNCGAIPENLMESELFGYQKGAFTDAKTTKKGRLEMAHGGTLFLDEIGEIGMRMQIDLLRVLEDRIFYRVGGTQPIETDFRIIAATNRTLQEAITNGTFREDLYYRLNVVSFKMPSLRERKEDIPLLADHFLHRFTQETNKQIDRINRDAMDEMMLYDWPGNVRELENAVERSVVIAKKRTIIPQDLPIFRSDAICIPSANSLEEIEKTHINRMLSDNEWNISATAKVLGVDRSTLYSKIKRYNIKKALV</sequence>
<dbReference type="GO" id="GO:0005737">
    <property type="term" value="C:cytoplasm"/>
    <property type="evidence" value="ECO:0007669"/>
    <property type="project" value="UniProtKB-SubCell"/>
</dbReference>
<evidence type="ECO:0000313" key="14">
    <source>
        <dbReference type="EMBL" id="CBX31043.1"/>
    </source>
</evidence>
<comment type="subcellular location">
    <subcellularLocation>
        <location evidence="1">Cytoplasm</location>
    </subcellularLocation>
</comment>
<accession>E1YLR0</accession>
<dbReference type="InterPro" id="IPR002197">
    <property type="entry name" value="HTH_Fis"/>
</dbReference>
<dbReference type="CDD" id="cd00009">
    <property type="entry name" value="AAA"/>
    <property type="match status" value="1"/>
</dbReference>
<keyword evidence="3 11" id="KW-0597">Phosphoprotein</keyword>
<dbReference type="EMBL" id="FR695877">
    <property type="protein sequence ID" value="CBX31043.1"/>
    <property type="molecule type" value="Genomic_DNA"/>
</dbReference>
<dbReference type="SMART" id="SM00448">
    <property type="entry name" value="REC"/>
    <property type="match status" value="1"/>
</dbReference>
<dbReference type="SUPFAM" id="SSF46689">
    <property type="entry name" value="Homeodomain-like"/>
    <property type="match status" value="1"/>
</dbReference>
<evidence type="ECO:0000256" key="2">
    <source>
        <dbReference type="ARBA" id="ARBA00022490"/>
    </source>
</evidence>
<evidence type="ECO:0000256" key="3">
    <source>
        <dbReference type="ARBA" id="ARBA00022553"/>
    </source>
</evidence>
<dbReference type="SUPFAM" id="SSF52540">
    <property type="entry name" value="P-loop containing nucleoside triphosphate hydrolases"/>
    <property type="match status" value="1"/>
</dbReference>
<dbReference type="PRINTS" id="PR01590">
    <property type="entry name" value="HTHFIS"/>
</dbReference>
<evidence type="ECO:0000256" key="11">
    <source>
        <dbReference type="PROSITE-ProRule" id="PRU00169"/>
    </source>
</evidence>
<dbReference type="Gene3D" id="3.40.50.300">
    <property type="entry name" value="P-loop containing nucleotide triphosphate hydrolases"/>
    <property type="match status" value="1"/>
</dbReference>
<dbReference type="InterPro" id="IPR027417">
    <property type="entry name" value="P-loop_NTPase"/>
</dbReference>
<reference evidence="14" key="1">
    <citation type="journal article" date="2011" name="Environ. Microbiol.">
        <title>Genomic insights into the metabolic potential of the polycyclic aromatic hydrocarbon degrading sulfate-reducing Deltaproteobacterium N47.</title>
        <authorList>
            <person name="Bergmann F."/>
            <person name="Selesi D."/>
            <person name="Weinmaier T."/>
            <person name="Tischler P."/>
            <person name="Rattei T."/>
            <person name="Meckenstock R.U."/>
        </authorList>
    </citation>
    <scope>NUCLEOTIDE SEQUENCE</scope>
</reference>
<dbReference type="InterPro" id="IPR025943">
    <property type="entry name" value="Sigma_54_int_dom_ATP-bd_2"/>
</dbReference>
<evidence type="ECO:0000259" key="13">
    <source>
        <dbReference type="PROSITE" id="PS50110"/>
    </source>
</evidence>
<dbReference type="InterPro" id="IPR011006">
    <property type="entry name" value="CheY-like_superfamily"/>
</dbReference>
<keyword evidence="6" id="KW-0902">Two-component regulatory system</keyword>
<feature type="domain" description="Sigma-54 factor interaction" evidence="12">
    <location>
        <begin position="160"/>
        <end position="389"/>
    </location>
</feature>
<evidence type="ECO:0000256" key="8">
    <source>
        <dbReference type="ARBA" id="ARBA00023125"/>
    </source>
</evidence>
<evidence type="ECO:0000256" key="1">
    <source>
        <dbReference type="ARBA" id="ARBA00004496"/>
    </source>
</evidence>
<dbReference type="PROSITE" id="PS00688">
    <property type="entry name" value="SIGMA54_INTERACT_3"/>
    <property type="match status" value="1"/>
</dbReference>
<dbReference type="FunFam" id="3.40.50.2300:FF:000018">
    <property type="entry name" value="DNA-binding transcriptional regulator NtrC"/>
    <property type="match status" value="1"/>
</dbReference>
<dbReference type="PROSITE" id="PS50045">
    <property type="entry name" value="SIGMA54_INTERACT_4"/>
    <property type="match status" value="1"/>
</dbReference>
<dbReference type="Pfam" id="PF00072">
    <property type="entry name" value="Response_reg"/>
    <property type="match status" value="1"/>
</dbReference>
<keyword evidence="10" id="KW-0804">Transcription</keyword>
<evidence type="ECO:0000259" key="12">
    <source>
        <dbReference type="PROSITE" id="PS50045"/>
    </source>
</evidence>
<evidence type="ECO:0000256" key="5">
    <source>
        <dbReference type="ARBA" id="ARBA00022840"/>
    </source>
</evidence>
<dbReference type="InterPro" id="IPR003593">
    <property type="entry name" value="AAA+_ATPase"/>
</dbReference>
<feature type="modified residue" description="4-aspartylphosphate" evidence="11">
    <location>
        <position position="70"/>
    </location>
</feature>
<dbReference type="InterPro" id="IPR009057">
    <property type="entry name" value="Homeodomain-like_sf"/>
</dbReference>
<feature type="domain" description="Response regulatory" evidence="13">
    <location>
        <begin position="21"/>
        <end position="135"/>
    </location>
</feature>
<name>E1YLR0_9BACT</name>
<evidence type="ECO:0000256" key="7">
    <source>
        <dbReference type="ARBA" id="ARBA00023015"/>
    </source>
</evidence>
<dbReference type="Pfam" id="PF02954">
    <property type="entry name" value="HTH_8"/>
    <property type="match status" value="1"/>
</dbReference>
<keyword evidence="5" id="KW-0067">ATP-binding</keyword>
<dbReference type="Gene3D" id="3.40.50.2300">
    <property type="match status" value="1"/>
</dbReference>
<evidence type="ECO:0000256" key="10">
    <source>
        <dbReference type="ARBA" id="ARBA00023163"/>
    </source>
</evidence>
<dbReference type="GO" id="GO:0000160">
    <property type="term" value="P:phosphorelay signal transduction system"/>
    <property type="evidence" value="ECO:0007669"/>
    <property type="project" value="UniProtKB-KW"/>
</dbReference>
<dbReference type="PROSITE" id="PS00676">
    <property type="entry name" value="SIGMA54_INTERACT_2"/>
    <property type="match status" value="1"/>
</dbReference>
<dbReference type="GO" id="GO:0043565">
    <property type="term" value="F:sequence-specific DNA binding"/>
    <property type="evidence" value="ECO:0007669"/>
    <property type="project" value="InterPro"/>
</dbReference>
<dbReference type="SMART" id="SM00382">
    <property type="entry name" value="AAA"/>
    <property type="match status" value="1"/>
</dbReference>
<keyword evidence="2" id="KW-0963">Cytoplasm</keyword>
<dbReference type="InterPro" id="IPR002078">
    <property type="entry name" value="Sigma_54_int"/>
</dbReference>
<dbReference type="FunFam" id="3.40.50.300:FF:000006">
    <property type="entry name" value="DNA-binding transcriptional regulator NtrC"/>
    <property type="match status" value="1"/>
</dbReference>
<dbReference type="GO" id="GO:0005524">
    <property type="term" value="F:ATP binding"/>
    <property type="evidence" value="ECO:0007669"/>
    <property type="project" value="UniProtKB-KW"/>
</dbReference>
<evidence type="ECO:0000256" key="6">
    <source>
        <dbReference type="ARBA" id="ARBA00023012"/>
    </source>
</evidence>
<dbReference type="Gene3D" id="1.10.10.60">
    <property type="entry name" value="Homeodomain-like"/>
    <property type="match status" value="1"/>
</dbReference>
<dbReference type="PANTHER" id="PTHR32071">
    <property type="entry name" value="TRANSCRIPTIONAL REGULATORY PROTEIN"/>
    <property type="match status" value="1"/>
</dbReference>
<keyword evidence="7" id="KW-0805">Transcription regulation</keyword>
<dbReference type="Pfam" id="PF00158">
    <property type="entry name" value="Sigma54_activat"/>
    <property type="match status" value="1"/>
</dbReference>
<dbReference type="PROSITE" id="PS50110">
    <property type="entry name" value="RESPONSE_REGULATORY"/>
    <property type="match status" value="1"/>
</dbReference>
<keyword evidence="8" id="KW-0238">DNA-binding</keyword>
<evidence type="ECO:0000256" key="9">
    <source>
        <dbReference type="ARBA" id="ARBA00023159"/>
    </source>
</evidence>
<protein>
    <submittedName>
        <fullName evidence="14">Acetoacetate metabolism regulatory protein atoC</fullName>
    </submittedName>
</protein>
<dbReference type="Pfam" id="PF25601">
    <property type="entry name" value="AAA_lid_14"/>
    <property type="match status" value="1"/>
</dbReference>
<dbReference type="InterPro" id="IPR025944">
    <property type="entry name" value="Sigma_54_int_dom_CS"/>
</dbReference>
<dbReference type="InterPro" id="IPR001789">
    <property type="entry name" value="Sig_transdc_resp-reg_receiver"/>
</dbReference>
<dbReference type="InterPro" id="IPR058031">
    <property type="entry name" value="AAA_lid_NorR"/>
</dbReference>
<evidence type="ECO:0000256" key="4">
    <source>
        <dbReference type="ARBA" id="ARBA00022741"/>
    </source>
</evidence>
<dbReference type="SUPFAM" id="SSF52172">
    <property type="entry name" value="CheY-like"/>
    <property type="match status" value="1"/>
</dbReference>
<dbReference type="Gene3D" id="1.10.8.60">
    <property type="match status" value="1"/>
</dbReference>
<proteinExistence type="predicted"/>
<keyword evidence="4" id="KW-0547">Nucleotide-binding</keyword>
<keyword evidence="9" id="KW-0010">Activator</keyword>
<dbReference type="FunFam" id="1.10.8.60:FF:000014">
    <property type="entry name" value="DNA-binding transcriptional regulator NtrC"/>
    <property type="match status" value="1"/>
</dbReference>
<organism evidence="14">
    <name type="scientific">uncultured Desulfobacterium sp</name>
    <dbReference type="NCBI Taxonomy" id="201089"/>
    <lineage>
        <taxon>Bacteria</taxon>
        <taxon>Pseudomonadati</taxon>
        <taxon>Thermodesulfobacteriota</taxon>
        <taxon>Desulfobacteria</taxon>
        <taxon>Desulfobacterales</taxon>
        <taxon>Desulfobacteriaceae</taxon>
        <taxon>Desulfobacterium</taxon>
        <taxon>environmental samples</taxon>
    </lineage>
</organism>
<dbReference type="PANTHER" id="PTHR32071:SF113">
    <property type="entry name" value="ALGINATE BIOSYNTHESIS TRANSCRIPTIONAL REGULATORY PROTEIN ALGB"/>
    <property type="match status" value="1"/>
</dbReference>
<gene>
    <name evidence="14" type="ORF">N47_E45550</name>
</gene>